<dbReference type="PANTHER" id="PTHR31157:SF1">
    <property type="entry name" value="SCP DOMAIN-CONTAINING PROTEIN"/>
    <property type="match status" value="1"/>
</dbReference>
<sequence>MHQSFTFISAIKKGGKIAVLLLLALSAPSRIFAETTSFKDINGHWAGSYITWAVDQKLAKGYGDGFFKPNNLVNEAEFLAMLLRTYSLVNETSASGAAWSKPYYEYANSHGWPLSPVQQAKEFRRSQAALLLASAATGQAFTENGAIQWLLDEKISNGRTSATVAGFIPSGKLTRAEALTFFYNLKQHSNKLSDKKIVKTVDSLGGIALNDSLEKLQKALGKPERIDLSEYSFAWHIYHNPDYSHYMMFGVQNARVVALFSNASDDWTSTSGIKIGQTIENAKKLAKSATNVVLKDDYYAFTSGNERMTLFYDKQDANKISGILRMKQSIASPLKSAYTDKLAAAQEQQLFDLANAERAVRDIPLLEWDKLAASSARSHSEDMKKRDFFDHINPSGSSPFDRMKAKGVNYHQAAENIAAGYPGSIHAHYGWLNSKSGHRETLLDSKLTKLGTGVAVGGSYQVYYTQNFYTP</sequence>
<dbReference type="AlphaFoldDB" id="A0A7W5C6L6"/>
<accession>A0A7W5C6L6</accession>
<gene>
    <name evidence="3" type="ORF">FHS16_002179</name>
</gene>
<dbReference type="CDD" id="cd05379">
    <property type="entry name" value="CAP_bacterial"/>
    <property type="match status" value="1"/>
</dbReference>
<evidence type="ECO:0000256" key="1">
    <source>
        <dbReference type="SAM" id="SignalP"/>
    </source>
</evidence>
<keyword evidence="4" id="KW-1185">Reference proteome</keyword>
<dbReference type="Gene3D" id="3.40.33.10">
    <property type="entry name" value="CAP"/>
    <property type="match status" value="1"/>
</dbReference>
<evidence type="ECO:0000313" key="4">
    <source>
        <dbReference type="Proteomes" id="UP000518605"/>
    </source>
</evidence>
<dbReference type="InterPro" id="IPR014044">
    <property type="entry name" value="CAP_dom"/>
</dbReference>
<dbReference type="SUPFAM" id="SSF55797">
    <property type="entry name" value="PR-1-like"/>
    <property type="match status" value="1"/>
</dbReference>
<dbReference type="PROSITE" id="PS51272">
    <property type="entry name" value="SLH"/>
    <property type="match status" value="1"/>
</dbReference>
<reference evidence="3 4" key="1">
    <citation type="submission" date="2020-08" db="EMBL/GenBank/DDBJ databases">
        <title>Genomic Encyclopedia of Type Strains, Phase III (KMG-III): the genomes of soil and plant-associated and newly described type strains.</title>
        <authorList>
            <person name="Whitman W."/>
        </authorList>
    </citation>
    <scope>NUCLEOTIDE SEQUENCE [LARGE SCALE GENOMIC DNA]</scope>
    <source>
        <strain evidence="3 4">CECT 8234</strain>
    </source>
</reference>
<dbReference type="PANTHER" id="PTHR31157">
    <property type="entry name" value="SCP DOMAIN-CONTAINING PROTEIN"/>
    <property type="match status" value="1"/>
</dbReference>
<dbReference type="InterPro" id="IPR035940">
    <property type="entry name" value="CAP_sf"/>
</dbReference>
<organism evidence="3 4">
    <name type="scientific">Paenibacillus endophyticus</name>
    <dbReference type="NCBI Taxonomy" id="1294268"/>
    <lineage>
        <taxon>Bacteria</taxon>
        <taxon>Bacillati</taxon>
        <taxon>Bacillota</taxon>
        <taxon>Bacilli</taxon>
        <taxon>Bacillales</taxon>
        <taxon>Paenibacillaceae</taxon>
        <taxon>Paenibacillus</taxon>
    </lineage>
</organism>
<feature type="signal peptide" evidence="1">
    <location>
        <begin position="1"/>
        <end position="33"/>
    </location>
</feature>
<evidence type="ECO:0000259" key="2">
    <source>
        <dbReference type="PROSITE" id="PS51272"/>
    </source>
</evidence>
<feature type="domain" description="SLH" evidence="2">
    <location>
        <begin position="33"/>
        <end position="96"/>
    </location>
</feature>
<evidence type="ECO:0000313" key="3">
    <source>
        <dbReference type="EMBL" id="MBB3152133.1"/>
    </source>
</evidence>
<protein>
    <submittedName>
        <fullName evidence="3">Uncharacterized protein YkwD</fullName>
    </submittedName>
</protein>
<comment type="caution">
    <text evidence="3">The sequence shown here is derived from an EMBL/GenBank/DDBJ whole genome shotgun (WGS) entry which is preliminary data.</text>
</comment>
<dbReference type="Pfam" id="PF00188">
    <property type="entry name" value="CAP"/>
    <property type="match status" value="1"/>
</dbReference>
<dbReference type="InterPro" id="IPR001119">
    <property type="entry name" value="SLH_dom"/>
</dbReference>
<dbReference type="Pfam" id="PF14504">
    <property type="entry name" value="CAP_assoc_N"/>
    <property type="match status" value="1"/>
</dbReference>
<dbReference type="Proteomes" id="UP000518605">
    <property type="component" value="Unassembled WGS sequence"/>
</dbReference>
<dbReference type="RefSeq" id="WP_183561778.1">
    <property type="nucleotide sequence ID" value="NZ_CBCSLB010000003.1"/>
</dbReference>
<dbReference type="InterPro" id="IPR029410">
    <property type="entry name" value="CAP_assoc"/>
</dbReference>
<dbReference type="Pfam" id="PF00395">
    <property type="entry name" value="SLH"/>
    <property type="match status" value="1"/>
</dbReference>
<name>A0A7W5C6L6_9BACL</name>
<dbReference type="EMBL" id="JACHXW010000005">
    <property type="protein sequence ID" value="MBB3152133.1"/>
    <property type="molecule type" value="Genomic_DNA"/>
</dbReference>
<feature type="chain" id="PRO_5030543104" evidence="1">
    <location>
        <begin position="34"/>
        <end position="471"/>
    </location>
</feature>
<proteinExistence type="predicted"/>
<keyword evidence="1" id="KW-0732">Signal</keyword>